<evidence type="ECO:0000256" key="2">
    <source>
        <dbReference type="ARBA" id="ARBA00012028"/>
    </source>
</evidence>
<dbReference type="GO" id="GO:0006096">
    <property type="term" value="P:glycolytic process"/>
    <property type="evidence" value="ECO:0007669"/>
    <property type="project" value="UniProtKB-KW"/>
</dbReference>
<feature type="active site" description="Proton donor/acceptor" evidence="5">
    <location>
        <position position="83"/>
    </location>
</feature>
<protein>
    <recommendedName>
        <fullName evidence="2">phosphoglycerate mutase (2,3-diphosphoglycerate-dependent)</fullName>
        <ecNumber evidence="2">5.4.2.11</ecNumber>
    </recommendedName>
</protein>
<dbReference type="GO" id="GO:0004619">
    <property type="term" value="F:phosphoglycerate mutase activity"/>
    <property type="evidence" value="ECO:0007669"/>
    <property type="project" value="UniProtKB-EC"/>
</dbReference>
<keyword evidence="4" id="KW-0413">Isomerase</keyword>
<proteinExistence type="inferred from homology"/>
<dbReference type="RefSeq" id="WP_144261088.1">
    <property type="nucleotide sequence ID" value="NZ_QMDX01000002.1"/>
</dbReference>
<keyword evidence="9" id="KW-1185">Reference proteome</keyword>
<dbReference type="InterPro" id="IPR005952">
    <property type="entry name" value="Phosphogly_mut1"/>
</dbReference>
<dbReference type="AlphaFoldDB" id="A0A554NCY0"/>
<gene>
    <name evidence="8" type="ORF">DP107_05200</name>
</gene>
<feature type="compositionally biased region" description="Basic and acidic residues" evidence="7">
    <location>
        <begin position="201"/>
        <end position="224"/>
    </location>
</feature>
<dbReference type="CDD" id="cd07067">
    <property type="entry name" value="HP_PGM_like"/>
    <property type="match status" value="1"/>
</dbReference>
<comment type="caution">
    <text evidence="8">The sequence shown here is derived from an EMBL/GenBank/DDBJ whole genome shotgun (WGS) entry which is preliminary data.</text>
</comment>
<dbReference type="PANTHER" id="PTHR11931">
    <property type="entry name" value="PHOSPHOGLYCERATE MUTASE"/>
    <property type="match status" value="1"/>
</dbReference>
<dbReference type="Gene3D" id="3.40.50.1240">
    <property type="entry name" value="Phosphoglycerate mutase-like"/>
    <property type="match status" value="1"/>
</dbReference>
<evidence type="ECO:0000256" key="6">
    <source>
        <dbReference type="PIRSR" id="PIRSR613078-2"/>
    </source>
</evidence>
<feature type="binding site" evidence="6">
    <location>
        <begin position="8"/>
        <end position="15"/>
    </location>
    <ligand>
        <name>substrate</name>
    </ligand>
</feature>
<evidence type="ECO:0000256" key="4">
    <source>
        <dbReference type="ARBA" id="ARBA00023235"/>
    </source>
</evidence>
<dbReference type="EMBL" id="QMDX01000002">
    <property type="protein sequence ID" value="TSD15247.1"/>
    <property type="molecule type" value="Genomic_DNA"/>
</dbReference>
<keyword evidence="3" id="KW-0324">Glycolysis</keyword>
<dbReference type="EC" id="5.4.2.11" evidence="2"/>
<evidence type="ECO:0000256" key="1">
    <source>
        <dbReference type="ARBA" id="ARBA00006717"/>
    </source>
</evidence>
<dbReference type="SUPFAM" id="SSF53254">
    <property type="entry name" value="Phosphoglycerate mutase-like"/>
    <property type="match status" value="1"/>
</dbReference>
<feature type="active site" description="Tele-phosphohistidine intermediate" evidence="5">
    <location>
        <position position="9"/>
    </location>
</feature>
<organism evidence="8 9">
    <name type="scientific">Haloglomus irregulare</name>
    <dbReference type="NCBI Taxonomy" id="2234134"/>
    <lineage>
        <taxon>Archaea</taxon>
        <taxon>Methanobacteriati</taxon>
        <taxon>Methanobacteriota</taxon>
        <taxon>Stenosarchaea group</taxon>
        <taxon>Halobacteria</taxon>
        <taxon>Halobacteriales</taxon>
        <taxon>Natronomonadaceae</taxon>
        <taxon>Haloglomus</taxon>
    </lineage>
</organism>
<dbReference type="InterPro" id="IPR013078">
    <property type="entry name" value="His_Pase_superF_clade-1"/>
</dbReference>
<dbReference type="InterPro" id="IPR029033">
    <property type="entry name" value="His_PPase_superfam"/>
</dbReference>
<evidence type="ECO:0000313" key="9">
    <source>
        <dbReference type="Proteomes" id="UP000319894"/>
    </source>
</evidence>
<comment type="similarity">
    <text evidence="1">Belongs to the phosphoglycerate mutase family. BPG-dependent PGAM subfamily.</text>
</comment>
<evidence type="ECO:0000256" key="7">
    <source>
        <dbReference type="SAM" id="MobiDB-lite"/>
    </source>
</evidence>
<accession>A0A554NCY0</accession>
<evidence type="ECO:0000256" key="5">
    <source>
        <dbReference type="PIRSR" id="PIRSR613078-1"/>
    </source>
</evidence>
<dbReference type="PROSITE" id="PS00175">
    <property type="entry name" value="PG_MUTASE"/>
    <property type="match status" value="1"/>
</dbReference>
<dbReference type="OrthoDB" id="304253at2157"/>
<evidence type="ECO:0000256" key="3">
    <source>
        <dbReference type="ARBA" id="ARBA00023152"/>
    </source>
</evidence>
<dbReference type="InParanoid" id="A0A554NCY0"/>
<feature type="binding site" evidence="6">
    <location>
        <position position="59"/>
    </location>
    <ligand>
        <name>substrate</name>
    </ligand>
</feature>
<evidence type="ECO:0000313" key="8">
    <source>
        <dbReference type="EMBL" id="TSD15247.1"/>
    </source>
</evidence>
<feature type="region of interest" description="Disordered" evidence="7">
    <location>
        <begin position="201"/>
        <end position="243"/>
    </location>
</feature>
<dbReference type="Pfam" id="PF00300">
    <property type="entry name" value="His_Phos_1"/>
    <property type="match status" value="1"/>
</dbReference>
<reference evidence="8 9" key="1">
    <citation type="submission" date="2018-06" db="EMBL/GenBank/DDBJ databases">
        <title>Natronomonas sp. F16-60 a new haloarchaeon isolated from a solar saltern of Isla Cristina, Huelva, Spain.</title>
        <authorList>
            <person name="Duran-Viseras A."/>
            <person name="Sanchez-Porro C."/>
            <person name="Ventosa A."/>
        </authorList>
    </citation>
    <scope>NUCLEOTIDE SEQUENCE [LARGE SCALE GENOMIC DNA]</scope>
    <source>
        <strain evidence="8 9">F16-60</strain>
    </source>
</reference>
<dbReference type="Proteomes" id="UP000319894">
    <property type="component" value="Unassembled WGS sequence"/>
</dbReference>
<name>A0A554NCY0_9EURY</name>
<sequence>MTTVLLLRHGETTWNREGRMQGWAPTPLTDRGREQARRAGTAIAAAYDVDRVVASDLRRTRETTAELLGTLDVEPTFDRRWRERSFGELQGLTVEEVFEGHPEYSLLHAGVAGAQATPPCGESLIDTRERVVDGWEALVAEAAPDETVLVVTHGGPLFLLLAYVRGQDFETAMAEGWPENTGLAEFYVRRTEDGVTVDVRRDGEPLHEPVADHDDTHPAGREEGTAAVTERVADGDGVDPESE</sequence>
<dbReference type="SMART" id="SM00855">
    <property type="entry name" value="PGAM"/>
    <property type="match status" value="1"/>
</dbReference>
<dbReference type="InterPro" id="IPR001345">
    <property type="entry name" value="PG/BPGM_mutase_AS"/>
</dbReference>